<dbReference type="InterPro" id="IPR010317">
    <property type="entry name" value="WxLIP_PGBD"/>
</dbReference>
<gene>
    <name evidence="3" type="ORF">LNP07_06460</name>
</gene>
<keyword evidence="1" id="KW-0812">Transmembrane</keyword>
<evidence type="ECO:0000259" key="2">
    <source>
        <dbReference type="Pfam" id="PF06030"/>
    </source>
</evidence>
<keyword evidence="1" id="KW-0472">Membrane</keyword>
<evidence type="ECO:0000256" key="1">
    <source>
        <dbReference type="SAM" id="Phobius"/>
    </source>
</evidence>
<proteinExistence type="predicted"/>
<keyword evidence="1" id="KW-1133">Transmembrane helix</keyword>
<evidence type="ECO:0000313" key="4">
    <source>
        <dbReference type="Proteomes" id="UP001522905"/>
    </source>
</evidence>
<feature type="domain" description="WxL Interacting Protein peptidoglycan binding" evidence="2">
    <location>
        <begin position="16"/>
        <end position="133"/>
    </location>
</feature>
<dbReference type="Pfam" id="PF06030">
    <property type="entry name" value="WxLIP_PGBD"/>
    <property type="match status" value="1"/>
</dbReference>
<reference evidence="3 4" key="1">
    <citation type="submission" date="2021-11" db="EMBL/GenBank/DDBJ databases">
        <title>Comparative genomics of bee honey and flower isolates.</title>
        <authorList>
            <person name="Bechtner J.D."/>
            <person name="Gallus M.K."/>
            <person name="Ehrmann M."/>
        </authorList>
    </citation>
    <scope>NUCLEOTIDE SEQUENCE [LARGE SCALE GENOMIC DNA]</scope>
    <source>
        <strain evidence="3 4">M161</strain>
    </source>
</reference>
<keyword evidence="4" id="KW-1185">Reference proteome</keyword>
<sequence>MAKLFFISAKADTFNYSVNPILPKSLNDKGYFDYSVHTDQKIKFWFEINNNSDKTIVVKSSLNNGISDDNGRINYSFNHSKGLLKSDTPRLSSMILGDKEKFDRIKPHASKKNFFIIKTPQKNFNGDVLGGINNSIVENVNQPIHGAVKNLVNYSTTILLRHDDKISDINKLKLKDIRVKNNVIDIQMMNNQSKIFYGYKCLVKLMKDNKTVASEKTDKYSLVPNSFGHYKMNLFNVHSGKYNVRILVYNHKNKKIFNRDIYVKNSYQFLSTNKKNNDNKYLIILISIVMVTFFILVLFIIRYLKIFGG</sequence>
<accession>A0ABT0I331</accession>
<feature type="transmembrane region" description="Helical" evidence="1">
    <location>
        <begin position="281"/>
        <end position="304"/>
    </location>
</feature>
<name>A0ABT0I331_9LACO</name>
<protein>
    <submittedName>
        <fullName evidence="3">DUF916 domain-containing protein</fullName>
    </submittedName>
</protein>
<evidence type="ECO:0000313" key="3">
    <source>
        <dbReference type="EMBL" id="MCK8625155.1"/>
    </source>
</evidence>
<organism evidence="3 4">
    <name type="scientific">Apilactobacillus xinyiensis</name>
    <dbReference type="NCBI Taxonomy" id="2841032"/>
    <lineage>
        <taxon>Bacteria</taxon>
        <taxon>Bacillati</taxon>
        <taxon>Bacillota</taxon>
        <taxon>Bacilli</taxon>
        <taxon>Lactobacillales</taxon>
        <taxon>Lactobacillaceae</taxon>
        <taxon>Apilactobacillus</taxon>
    </lineage>
</organism>
<dbReference type="RefSeq" id="WP_248601891.1">
    <property type="nucleotide sequence ID" value="NZ_JAJIAO010000009.1"/>
</dbReference>
<dbReference type="EMBL" id="JAJIAO010000009">
    <property type="protein sequence ID" value="MCK8625155.1"/>
    <property type="molecule type" value="Genomic_DNA"/>
</dbReference>
<comment type="caution">
    <text evidence="3">The sequence shown here is derived from an EMBL/GenBank/DDBJ whole genome shotgun (WGS) entry which is preliminary data.</text>
</comment>
<dbReference type="Proteomes" id="UP001522905">
    <property type="component" value="Unassembled WGS sequence"/>
</dbReference>